<feature type="region of interest" description="Disordered" evidence="2">
    <location>
        <begin position="619"/>
        <end position="694"/>
    </location>
</feature>
<accession>A0A836K7M2</accession>
<feature type="coiled-coil region" evidence="1">
    <location>
        <begin position="2587"/>
        <end position="2792"/>
    </location>
</feature>
<dbReference type="KEGG" id="loi:92357307"/>
<organism evidence="3 4">
    <name type="scientific">Leishmania orientalis</name>
    <dbReference type="NCBI Taxonomy" id="2249476"/>
    <lineage>
        <taxon>Eukaryota</taxon>
        <taxon>Discoba</taxon>
        <taxon>Euglenozoa</taxon>
        <taxon>Kinetoplastea</taxon>
        <taxon>Metakinetoplastina</taxon>
        <taxon>Trypanosomatida</taxon>
        <taxon>Trypanosomatidae</taxon>
        <taxon>Leishmaniinae</taxon>
        <taxon>Leishmania</taxon>
    </lineage>
</organism>
<dbReference type="PANTHER" id="PTHR23159:SF66">
    <property type="entry name" value="OS04G0158400 PROTEIN"/>
    <property type="match status" value="1"/>
</dbReference>
<feature type="region of interest" description="Disordered" evidence="2">
    <location>
        <begin position="313"/>
        <end position="334"/>
    </location>
</feature>
<sequence length="3035" mass="326168">MSGRSASLRKGRQFGCEHGTPSPRRRESQVNMSAFSRETSLSKATGRTGSIGCKADRHSGRRASMLPSLRVPVLEEAEEAEASNTPDPYATSPFRGASPSIVSMVRAGSISSENMPPPPDIQHIEGQLWYVTKKNDPGNKKSSLQWVVCEDQRLSIYSSWAPSSRLVEELNFERVHILFDFLHPHRHPEVMSGGAPKTRRMTIHRNEPRTSAESRYAFQIRDPHDAKTRAGYYYFGVECVMRDPSTERLRRSLAIFCTDRQDDHRKWIDFWEEMQVRYPVLRNRNAASLPADTGSEILSDFVFPPRAVRRSVLGQSERETDMVSSAGLPSPIDQDYEGLAATNAPRWTDSDCMCPNSKGSTPPPPYSLQRKTTSEDVRRSLMVDLPTSGEEIESGGAEQWIALLADAECQAREGIVHTEAATRSVLEANETLRDFLHRAAPAGTVPTPPAVVCCKGEGAARDGAEGGLQMCGGDTMHVLQAELKALCAALEGAKSAAAVPAAAPEALSSVASAAVANQVLLAAYERELAELRSQNAALKSELDTQAATAANRVERALGEWTLAGAAETAVSDEADEGGDGGGADDVSPARRQRYLAADETLVQALVEAALVREWGAAASASRSDSSSSAHNDAQDDSASGLQAPHTTLSTNAGGHDGVITAERHLSAASDSHQPWRALSRDAQLPDASSAAGASPTPLMTVVQQHLSMFATEHGRRLGGSDPKRSAPTDRGFLLYHVVSEIVTGFNDLVDASHTITGVPSADGSGAVSVLNATAVSSWLSVLHRCLLHRAGEAGGVCDAGASESSPHAASATTESAPNAASAAGSAAAEAWARRLSTLPPLTDDEKAIVDDLHHSVQGLVAWIRGLLGERQRYAACVAALDSLTCRHDVFRPLKELQWELERASGCFEAAAAAAEGAGGATCTRGEAAIPETSPLGADAGFSTADDHPKDTERNTADGTDALTVECRLKARLQHAVAAFDSTFEEAAALRRLLTAILYGSETALRNADSTDEVAVATTAGAAAACEAFLAAQEVGSEEVDTLRGAAEACVAARVREEVWAKALTPAVLQGCADALTGAPCIQDMVHSLQLKLGHCPETRGRPLWVGGAAYVPPLSLTSLWSLVQELHERLATEQERCIQLLREVMLICAPLACSENEPLTSAYATAMAATAKASTMTNEALRAWAVYQTSAEAVPGQQRRLHEVEESKADTNLSTRPAQDVSGNAHGEGVYARLVAALSGVEDACGLRRTAFDVADSLLPSLSANMACTRTALLRLAGVLLRHGAGTGVLSPEALVPLLTGEPADASSAVDDRDENGASLGVQMKVAANATEEILSGIEEVTQERREWMQQLLRWLKDFSPPCAGGAAPEVAPGVQCDASNAHEVYARLLGELAAAEEEHMSSVAAVEALLCTTSCTRTISVPEIIDEAGDTDIAVLATAISADIAEALRVPEAYVNVTSATADPVERMIRVSATITHSRELTRASVLGAVYACPCPRLREAVEGLSGDSAKGAAGASGTGGQSPAFPVTADSPEGIDCIRQLARSLEHRATKQAAVVEFEKRVTALLPKPQDTAAANAPIYTLDATSVCNAGQALATMLAAELGIQHSEADFCVPDAGSASVLDSLADFLQHLHDASLTALHNRNVDSAYASLEKLRAAVDALHGTAMEKLPGDALEELASAQSAGVEPWPRALLAADLRDLYFIIEHLAGKGSQAASLHSKHDSFQNMRAIAEVLGVLPDAYAGEWDGERVPSAEQLVERARAVMECWKERLEVESAEGGELEAAVRMLVKLEDAVEEAGVVAADVEDGWWAASGRRRWEVGCGLVGALSAAVEVSREELADVSERVKVCEDQLVDVERDHNESREAITAAVGKLRCGLGEVDLEDPGEVSPPSSSGSTVCGPLFTSLRQLTSEVSDVAQVLRKVKLVLEEHNAEEMSMPELEELSFPVSEQESGDGLVEGKVVTYEDVVTGVRAKVDALRKERAKRMELDTILKNFVSTVASREKLVEEEPVPRPLSLTSRRCMKPKAKPQPADYDSSVSEEFSLPRTPLCFPTSTGSPDLPLGCSASPSSSLTRWAAGEMLERVRHQMNQTENAMEAMRVAVAVAYEALGGEHDVAHASDSEAARLLVELAQSTADSIESVKRLLDLPEKHDAATDRREPLSSLVARIKEKLDGSSGRSLPTLLHAMEEGMQLVCSEIASSRRSPGSSMNRHLPRKQKPLAPESANSGSFHLSQQVVRSRESSSSSPASTLKVLPLPPPGPPTSAEDFEKEMGYRMQELDALRRGCSIALRTLDYSVKVSDMDYNAMITHLTERCNDVRAAMQIMDAIFEDEDMISEVGAAVDSYKASSHSANEHPLLMRCSALVRAVKCFDNLCESMRHIQDNMAKQQRFLIHNEAQNTGVLRRALVELEEQLRDSNAERVELQKAREATEEKAVDLSSALKLAQDQLINMQNIRSGLDESLAQLKRQHDEDADALDRAKEKLNSLSSFVETLQGVLGTASNVVREEVLVSSQRLHLVLVGREMPKPEMLAEGNANDMLLPTLRAITKALQSAVEELTPFAAEDKRIAAVLAEERTRAAQQAATLKGELASVAAAKEEAEARAKAAAKHLRETEDAFQDEIAKLKRALRNSEAMLEDEGANHQRRLRQAQAAAEDQLAAVQQRLDRAARALTEEEHLRAAAEENAQKLRGALAEAEAELVRHKRRASEEAVTQREGSMRRIESLEEDLAAARLQSNELTQALDRARRDGAKAARALEAGAQEKAKVAAELEDTRAQLRTANDELASICASIVSTGLASSMTSSPSSPASPVTATKLLAALLHHVATLQSSLEANETVRQRHQSRGTQSEDAVAETLAALEFVWAAAVKHGRTPARLKEAWLTPMDKAEVLSNALTRDDSVQLDDLAATRQRLLDLLCRPQVRHQGRLALLESFEKATTADLVQAYHDTIEGCYEARQAALERELQDAQSKAQSLVVRLQEQEDQHAMETAEVEIRIGRMREMVQSKIIADEITEQHMRETEAAARAHFMV</sequence>
<evidence type="ECO:0000313" key="4">
    <source>
        <dbReference type="Proteomes" id="UP000674143"/>
    </source>
</evidence>
<dbReference type="PANTHER" id="PTHR23159">
    <property type="entry name" value="CENTROSOMAL PROTEIN 2"/>
    <property type="match status" value="1"/>
</dbReference>
<feature type="compositionally biased region" description="Low complexity" evidence="2">
    <location>
        <begin position="2237"/>
        <end position="2250"/>
    </location>
</feature>
<feature type="region of interest" description="Disordered" evidence="2">
    <location>
        <begin position="1"/>
        <end position="97"/>
    </location>
</feature>
<reference evidence="4" key="1">
    <citation type="journal article" date="2021" name="Microbiol. Resour. Announc.">
        <title>LGAAP: Leishmaniinae Genome Assembly and Annotation Pipeline.</title>
        <authorList>
            <person name="Almutairi H."/>
            <person name="Urbaniak M.D."/>
            <person name="Bates M.D."/>
            <person name="Jariyapan N."/>
            <person name="Kwakye-Nuako G."/>
            <person name="Thomaz-Soccol V."/>
            <person name="Al-Salem W.S."/>
            <person name="Dillon R.J."/>
            <person name="Bates P.A."/>
            <person name="Gatherer D."/>
        </authorList>
    </citation>
    <scope>NUCLEOTIDE SEQUENCE [LARGE SCALE GENOMIC DNA]</scope>
</reference>
<proteinExistence type="predicted"/>
<protein>
    <submittedName>
        <fullName evidence="3">Uncharacterized protein</fullName>
    </submittedName>
</protein>
<dbReference type="RefSeq" id="XP_067059064.1">
    <property type="nucleotide sequence ID" value="XM_067203373.1"/>
</dbReference>
<evidence type="ECO:0000256" key="2">
    <source>
        <dbReference type="SAM" id="MobiDB-lite"/>
    </source>
</evidence>
<feature type="coiled-coil region" evidence="1">
    <location>
        <begin position="1835"/>
        <end position="1862"/>
    </location>
</feature>
<feature type="region of interest" description="Disordered" evidence="2">
    <location>
        <begin position="933"/>
        <end position="958"/>
    </location>
</feature>
<reference evidence="4" key="2">
    <citation type="journal article" date="2021" name="Sci. Data">
        <title>Chromosome-scale genome sequencing, assembly and annotation of six genomes from subfamily Leishmaniinae.</title>
        <authorList>
            <person name="Almutairi H."/>
            <person name="Urbaniak M.D."/>
            <person name="Bates M.D."/>
            <person name="Jariyapan N."/>
            <person name="Kwakye-Nuako G."/>
            <person name="Thomaz Soccol V."/>
            <person name="Al-Salem W.S."/>
            <person name="Dillon R.J."/>
            <person name="Bates P.A."/>
            <person name="Gatherer D."/>
        </authorList>
    </citation>
    <scope>NUCLEOTIDE SEQUENCE [LARGE SCALE GENOMIC DNA]</scope>
</reference>
<feature type="compositionally biased region" description="Low complexity" evidence="2">
    <location>
        <begin position="619"/>
        <end position="639"/>
    </location>
</feature>
<name>A0A836K7M2_9TRYP</name>
<evidence type="ECO:0000256" key="1">
    <source>
        <dbReference type="SAM" id="Coils"/>
    </source>
</evidence>
<evidence type="ECO:0000313" key="3">
    <source>
        <dbReference type="EMBL" id="KAG5466174.1"/>
    </source>
</evidence>
<dbReference type="Proteomes" id="UP000674143">
    <property type="component" value="Unassembled WGS sequence"/>
</dbReference>
<feature type="coiled-coil region" evidence="1">
    <location>
        <begin position="2955"/>
        <end position="2989"/>
    </location>
</feature>
<feature type="region of interest" description="Disordered" evidence="2">
    <location>
        <begin position="798"/>
        <end position="819"/>
    </location>
</feature>
<gene>
    <name evidence="3" type="ORF">LSCM4_01317</name>
</gene>
<keyword evidence="1" id="KW-0175">Coiled coil</keyword>
<dbReference type="GeneID" id="92357307"/>
<feature type="region of interest" description="Disordered" evidence="2">
    <location>
        <begin position="354"/>
        <end position="375"/>
    </location>
</feature>
<comment type="caution">
    <text evidence="3">The sequence shown here is derived from an EMBL/GenBank/DDBJ whole genome shotgun (WGS) entry which is preliminary data.</text>
</comment>
<keyword evidence="4" id="KW-1185">Reference proteome</keyword>
<feature type="coiled-coil region" evidence="1">
    <location>
        <begin position="2411"/>
        <end position="2487"/>
    </location>
</feature>
<feature type="coiled-coil region" evidence="1">
    <location>
        <begin position="521"/>
        <end position="548"/>
    </location>
</feature>
<feature type="compositionally biased region" description="Basic and acidic residues" evidence="2">
    <location>
        <begin position="944"/>
        <end position="955"/>
    </location>
</feature>
<feature type="region of interest" description="Disordered" evidence="2">
    <location>
        <begin position="2203"/>
        <end position="2271"/>
    </location>
</feature>
<feature type="compositionally biased region" description="Polar residues" evidence="2">
    <location>
        <begin position="2203"/>
        <end position="2214"/>
    </location>
</feature>
<dbReference type="EMBL" id="JAFHLR010000035">
    <property type="protein sequence ID" value="KAG5466174.1"/>
    <property type="molecule type" value="Genomic_DNA"/>
</dbReference>
<feature type="compositionally biased region" description="Polar residues" evidence="2">
    <location>
        <begin position="29"/>
        <end position="48"/>
    </location>
</feature>
<feature type="compositionally biased region" description="Low complexity" evidence="2">
    <location>
        <begin position="808"/>
        <end position="819"/>
    </location>
</feature>